<keyword evidence="9" id="KW-1133">Transmembrane helix</keyword>
<dbReference type="RefSeq" id="WP_163613132.1">
    <property type="nucleotide sequence ID" value="NZ_JAAGWB010000067.1"/>
</dbReference>
<dbReference type="PROSITE" id="PS51379">
    <property type="entry name" value="4FE4S_FER_2"/>
    <property type="match status" value="3"/>
</dbReference>
<evidence type="ECO:0000313" key="13">
    <source>
        <dbReference type="Proteomes" id="UP000468828"/>
    </source>
</evidence>
<evidence type="ECO:0000313" key="14">
    <source>
        <dbReference type="Proteomes" id="UP000471152"/>
    </source>
</evidence>
<dbReference type="GO" id="GO:0030313">
    <property type="term" value="C:cell envelope"/>
    <property type="evidence" value="ECO:0007669"/>
    <property type="project" value="UniProtKB-SubCell"/>
</dbReference>
<gene>
    <name evidence="12" type="ORF">G3R41_20750</name>
    <name evidence="11" type="ORF">GCU67_20035</name>
</gene>
<keyword evidence="6 7" id="KW-0411">Iron-sulfur</keyword>
<name>A0A6P0HBR6_9ACTN</name>
<keyword evidence="9" id="KW-0812">Transmembrane</keyword>
<dbReference type="PANTHER" id="PTHR43545:SF6">
    <property type="entry name" value="FORMATE DEHYDROGENASE, NITRATE-INDUCIBLE, IRON-SULFUR SUBUNIT"/>
    <property type="match status" value="1"/>
</dbReference>
<keyword evidence="13" id="KW-1185">Reference proteome</keyword>
<feature type="binding site" evidence="7">
    <location>
        <position position="219"/>
    </location>
    <ligand>
        <name>[4Fe-4S] cluster</name>
        <dbReference type="ChEBI" id="CHEBI:49883"/>
        <label>4</label>
    </ligand>
</feature>
<dbReference type="Pfam" id="PF13247">
    <property type="entry name" value="Fer4_11"/>
    <property type="match status" value="1"/>
</dbReference>
<evidence type="ECO:0000313" key="11">
    <source>
        <dbReference type="EMBL" id="NEK96438.1"/>
    </source>
</evidence>
<dbReference type="InterPro" id="IPR017900">
    <property type="entry name" value="4Fe4S_Fe_S_CS"/>
</dbReference>
<evidence type="ECO:0000256" key="4">
    <source>
        <dbReference type="ARBA" id="ARBA00022737"/>
    </source>
</evidence>
<keyword evidence="3 7" id="KW-0479">Metal-binding</keyword>
<evidence type="ECO:0000313" key="12">
    <source>
        <dbReference type="EMBL" id="NEN53338.1"/>
    </source>
</evidence>
<dbReference type="Proteomes" id="UP000468828">
    <property type="component" value="Unassembled WGS sequence"/>
</dbReference>
<dbReference type="Gene3D" id="3.30.70.20">
    <property type="match status" value="2"/>
</dbReference>
<organism evidence="12 14">
    <name type="scientific">Modestobacter muralis</name>
    <dbReference type="NCBI Taxonomy" id="1608614"/>
    <lineage>
        <taxon>Bacteria</taxon>
        <taxon>Bacillati</taxon>
        <taxon>Actinomycetota</taxon>
        <taxon>Actinomycetes</taxon>
        <taxon>Geodermatophilales</taxon>
        <taxon>Geodermatophilaceae</taxon>
        <taxon>Modestobacter</taxon>
    </lineage>
</organism>
<dbReference type="InterPro" id="IPR051555">
    <property type="entry name" value="FDH_Electron_Transfer_Unit"/>
</dbReference>
<feature type="binding site" evidence="7">
    <location>
        <position position="189"/>
    </location>
    <ligand>
        <name>[4Fe-4S] cluster</name>
        <dbReference type="ChEBI" id="CHEBI:49883"/>
        <label>3</label>
    </ligand>
</feature>
<feature type="binding site" evidence="7">
    <location>
        <position position="56"/>
    </location>
    <ligand>
        <name>[4Fe-4S] cluster</name>
        <dbReference type="ChEBI" id="CHEBI:49883"/>
        <label>1</label>
    </ligand>
</feature>
<feature type="binding site" evidence="7">
    <location>
        <position position="184"/>
    </location>
    <ligand>
        <name>[4Fe-4S] cluster</name>
        <dbReference type="ChEBI" id="CHEBI:49883"/>
        <label>3</label>
    </ligand>
</feature>
<dbReference type="PROSITE" id="PS00198">
    <property type="entry name" value="4FE4S_FER_1"/>
    <property type="match status" value="1"/>
</dbReference>
<dbReference type="GO" id="GO:0045333">
    <property type="term" value="P:cellular respiration"/>
    <property type="evidence" value="ECO:0007669"/>
    <property type="project" value="InterPro"/>
</dbReference>
<evidence type="ECO:0000256" key="7">
    <source>
        <dbReference type="PIRSR" id="PIRSR036298-50"/>
    </source>
</evidence>
<feature type="binding site" evidence="7">
    <location>
        <position position="50"/>
    </location>
    <ligand>
        <name>[4Fe-4S] cluster</name>
        <dbReference type="ChEBI" id="CHEBI:49883"/>
        <label>1</label>
    </ligand>
</feature>
<accession>A0A6P0HBR6</accession>
<feature type="binding site" evidence="7">
    <location>
        <position position="243"/>
    </location>
    <ligand>
        <name>[4Fe-4S] cluster</name>
        <dbReference type="ChEBI" id="CHEBI:49883"/>
        <label>2</label>
    </ligand>
</feature>
<feature type="binding site" evidence="7">
    <location>
        <position position="216"/>
    </location>
    <ligand>
        <name>[4Fe-4S] cluster</name>
        <dbReference type="ChEBI" id="CHEBI:49883"/>
        <label>4</label>
    </ligand>
</feature>
<dbReference type="InterPro" id="IPR014603">
    <property type="entry name" value="Formate_DH_Fe-S_su"/>
</dbReference>
<evidence type="ECO:0000259" key="10">
    <source>
        <dbReference type="PROSITE" id="PS51379"/>
    </source>
</evidence>
<comment type="cofactor">
    <cofactor evidence="7">
        <name>[4Fe-4S] cluster</name>
        <dbReference type="ChEBI" id="CHEBI:49883"/>
    </cofactor>
    <text evidence="7">Binds 4 [4Fe-4S] clusters per subunit.</text>
</comment>
<feature type="binding site" evidence="7">
    <location>
        <position position="53"/>
    </location>
    <ligand>
        <name>[4Fe-4S] cluster</name>
        <dbReference type="ChEBI" id="CHEBI:49883"/>
        <label>1</label>
    </ligand>
</feature>
<evidence type="ECO:0000256" key="5">
    <source>
        <dbReference type="ARBA" id="ARBA00023004"/>
    </source>
</evidence>
<dbReference type="AlphaFoldDB" id="A0A6P0HBR6"/>
<feature type="domain" description="4Fe-4S ferredoxin-type" evidence="10">
    <location>
        <begin position="41"/>
        <end position="71"/>
    </location>
</feature>
<feature type="transmembrane region" description="Helical" evidence="9">
    <location>
        <begin position="333"/>
        <end position="354"/>
    </location>
</feature>
<feature type="domain" description="4Fe-4S ferredoxin-type" evidence="10">
    <location>
        <begin position="172"/>
        <end position="203"/>
    </location>
</feature>
<dbReference type="PANTHER" id="PTHR43545">
    <property type="entry name" value="FORMATE DEHYDROGENASE, NITRATE-INDUCIBLE, IRON-SULFUR SUBUNIT"/>
    <property type="match status" value="1"/>
</dbReference>
<keyword evidence="9" id="KW-0472">Membrane</keyword>
<feature type="binding site" evidence="7">
    <location>
        <position position="255"/>
    </location>
    <ligand>
        <name>[4Fe-4S] cluster</name>
        <dbReference type="ChEBI" id="CHEBI:49883"/>
        <label>2</label>
    </ligand>
</feature>
<evidence type="ECO:0000256" key="8">
    <source>
        <dbReference type="SAM" id="MobiDB-lite"/>
    </source>
</evidence>
<comment type="subcellular location">
    <subcellularLocation>
        <location evidence="1">Cell envelope</location>
    </subcellularLocation>
</comment>
<protein>
    <submittedName>
        <fullName evidence="12">4Fe-4S dicluster domain-containing protein</fullName>
    </submittedName>
</protein>
<dbReference type="EMBL" id="JAAGWB010000067">
    <property type="protein sequence ID" value="NEN53338.1"/>
    <property type="molecule type" value="Genomic_DNA"/>
</dbReference>
<keyword evidence="2 7" id="KW-0004">4Fe-4S</keyword>
<keyword evidence="4" id="KW-0677">Repeat</keyword>
<feature type="domain" description="4Fe-4S ferredoxin-type" evidence="10">
    <location>
        <begin position="204"/>
        <end position="233"/>
    </location>
</feature>
<proteinExistence type="predicted"/>
<evidence type="ECO:0000256" key="1">
    <source>
        <dbReference type="ARBA" id="ARBA00004196"/>
    </source>
</evidence>
<feature type="binding site" evidence="7">
    <location>
        <position position="259"/>
    </location>
    <ligand>
        <name>[4Fe-4S] cluster</name>
        <dbReference type="ChEBI" id="CHEBI:49883"/>
        <label>1</label>
    </ligand>
</feature>
<dbReference type="GO" id="GO:0046872">
    <property type="term" value="F:metal ion binding"/>
    <property type="evidence" value="ECO:0007669"/>
    <property type="project" value="UniProtKB-KW"/>
</dbReference>
<keyword evidence="5 7" id="KW-0408">Iron</keyword>
<dbReference type="Proteomes" id="UP000471152">
    <property type="component" value="Unassembled WGS sequence"/>
</dbReference>
<evidence type="ECO:0000256" key="9">
    <source>
        <dbReference type="SAM" id="Phobius"/>
    </source>
</evidence>
<feature type="binding site" evidence="7">
    <location>
        <position position="193"/>
    </location>
    <ligand>
        <name>[4Fe-4S] cluster</name>
        <dbReference type="ChEBI" id="CHEBI:49883"/>
        <label>4</label>
    </ligand>
</feature>
<feature type="region of interest" description="Disordered" evidence="8">
    <location>
        <begin position="1"/>
        <end position="22"/>
    </location>
</feature>
<feature type="binding site" evidence="7">
    <location>
        <position position="181"/>
    </location>
    <ligand>
        <name>[4Fe-4S] cluster</name>
        <dbReference type="ChEBI" id="CHEBI:49883"/>
        <label>3</label>
    </ligand>
</feature>
<evidence type="ECO:0000256" key="2">
    <source>
        <dbReference type="ARBA" id="ARBA00022485"/>
    </source>
</evidence>
<evidence type="ECO:0000256" key="3">
    <source>
        <dbReference type="ARBA" id="ARBA00022723"/>
    </source>
</evidence>
<feature type="binding site" evidence="7">
    <location>
        <position position="60"/>
    </location>
    <ligand>
        <name>[4Fe-4S] cluster</name>
        <dbReference type="ChEBI" id="CHEBI:49883"/>
        <label>2</label>
    </ligand>
</feature>
<dbReference type="PIRSF" id="PIRSF036298">
    <property type="entry name" value="FDH_4Fe4S"/>
    <property type="match status" value="1"/>
</dbReference>
<sequence length="358" mass="37837">MTTVSSASPSLEGADSRNRLFGPLPDVSADAGYEEDHPSRVGFFTDTSVCIGCKACEVACKEWNTLPMDDANGVLGQMGMSGMSYDNTGQLGANSWRHVSFIEQSRSVDLPMPTIGMPGADRHDHGHDHGANAISPQADSVLAAQTSVLNAEALSEFDPQTSVTGGDGGTQIRWLMSSDVCKHCTHAGCLDVCPTGALFRTEFGTVVVQGDICNGCGYCVSACPYGVIDVRKDDGRAFKCTMCYDRLTDGLQPACATACPTQSIQFGDLDELQARADARLATLKSQGVETARLYGRDESDGVGGVGAFFLLLDEPEVYGLPPDPIVTTRDLPAMWKAAATGAAMIVGVVASSFLGRRR</sequence>
<feature type="binding site" evidence="7">
    <location>
        <position position="213"/>
    </location>
    <ligand>
        <name>[4Fe-4S] cluster</name>
        <dbReference type="ChEBI" id="CHEBI:49883"/>
        <label>4</label>
    </ligand>
</feature>
<dbReference type="InterPro" id="IPR017896">
    <property type="entry name" value="4Fe4S_Fe-S-bd"/>
</dbReference>
<feature type="binding site" evidence="7">
    <location>
        <position position="223"/>
    </location>
    <ligand>
        <name>[4Fe-4S] cluster</name>
        <dbReference type="ChEBI" id="CHEBI:49883"/>
        <label>3</label>
    </ligand>
</feature>
<dbReference type="EMBL" id="JAAGWH010000064">
    <property type="protein sequence ID" value="NEK96438.1"/>
    <property type="molecule type" value="Genomic_DNA"/>
</dbReference>
<comment type="caution">
    <text evidence="12">The sequence shown here is derived from an EMBL/GenBank/DDBJ whole genome shotgun (WGS) entry which is preliminary data.</text>
</comment>
<reference evidence="11 13" key="1">
    <citation type="submission" date="2020-01" db="EMBL/GenBank/DDBJ databases">
        <title>the WGS Modestobacter muralis CPCC 204518.</title>
        <authorList>
            <person name="Jiang Z."/>
        </authorList>
    </citation>
    <scope>NUCLEOTIDE SEQUENCE [LARGE SCALE GENOMIC DNA]</scope>
    <source>
        <strain evidence="11 13">DSM 100205</strain>
    </source>
</reference>
<dbReference type="SUPFAM" id="SSF54862">
    <property type="entry name" value="4Fe-4S ferredoxins"/>
    <property type="match status" value="1"/>
</dbReference>
<feature type="binding site" evidence="7">
    <location>
        <position position="240"/>
    </location>
    <ligand>
        <name>[4Fe-4S] cluster</name>
        <dbReference type="ChEBI" id="CHEBI:49883"/>
        <label>2</label>
    </ligand>
</feature>
<dbReference type="CDD" id="cd10560">
    <property type="entry name" value="FDH-O_like"/>
    <property type="match status" value="1"/>
</dbReference>
<evidence type="ECO:0000256" key="6">
    <source>
        <dbReference type="ARBA" id="ARBA00023014"/>
    </source>
</evidence>
<reference evidence="12 14" key="2">
    <citation type="submission" date="2020-02" db="EMBL/GenBank/DDBJ databases">
        <title>The WGS of Modestobacter muralis DSM 100205.</title>
        <authorList>
            <person name="Jiang Z."/>
        </authorList>
    </citation>
    <scope>NUCLEOTIDE SEQUENCE [LARGE SCALE GENOMIC DNA]</scope>
    <source>
        <strain evidence="12 14">DSM 100205</strain>
    </source>
</reference>
<dbReference type="GO" id="GO:0015944">
    <property type="term" value="P:formate oxidation"/>
    <property type="evidence" value="ECO:0007669"/>
    <property type="project" value="InterPro"/>
</dbReference>
<dbReference type="GO" id="GO:0051539">
    <property type="term" value="F:4 iron, 4 sulfur cluster binding"/>
    <property type="evidence" value="ECO:0007669"/>
    <property type="project" value="UniProtKB-KW"/>
</dbReference>